<dbReference type="EMBL" id="BARV01020652">
    <property type="protein sequence ID" value="GAI29720.1"/>
    <property type="molecule type" value="Genomic_DNA"/>
</dbReference>
<evidence type="ECO:0000256" key="1">
    <source>
        <dbReference type="SAM" id="MobiDB-lite"/>
    </source>
</evidence>
<protein>
    <submittedName>
        <fullName evidence="2">Uncharacterized protein</fullName>
    </submittedName>
</protein>
<comment type="caution">
    <text evidence="2">The sequence shown here is derived from an EMBL/GenBank/DDBJ whole genome shotgun (WGS) entry which is preliminary data.</text>
</comment>
<reference evidence="2" key="1">
    <citation type="journal article" date="2014" name="Front. Microbiol.">
        <title>High frequency of phylogenetically diverse reductive dehalogenase-homologous genes in deep subseafloor sedimentary metagenomes.</title>
        <authorList>
            <person name="Kawai M."/>
            <person name="Futagami T."/>
            <person name="Toyoda A."/>
            <person name="Takaki Y."/>
            <person name="Nishi S."/>
            <person name="Hori S."/>
            <person name="Arai W."/>
            <person name="Tsubouchi T."/>
            <person name="Morono Y."/>
            <person name="Uchiyama I."/>
            <person name="Ito T."/>
            <person name="Fujiyama A."/>
            <person name="Inagaki F."/>
            <person name="Takami H."/>
        </authorList>
    </citation>
    <scope>NUCLEOTIDE SEQUENCE</scope>
    <source>
        <strain evidence="2">Expedition CK06-06</strain>
    </source>
</reference>
<organism evidence="2">
    <name type="scientific">marine sediment metagenome</name>
    <dbReference type="NCBI Taxonomy" id="412755"/>
    <lineage>
        <taxon>unclassified sequences</taxon>
        <taxon>metagenomes</taxon>
        <taxon>ecological metagenomes</taxon>
    </lineage>
</organism>
<evidence type="ECO:0000313" key="2">
    <source>
        <dbReference type="EMBL" id="GAI29720.1"/>
    </source>
</evidence>
<accession>X1NSD4</accession>
<name>X1NSD4_9ZZZZ</name>
<proteinExistence type="predicted"/>
<gene>
    <name evidence="2" type="ORF">S06H3_34407</name>
</gene>
<feature type="region of interest" description="Disordered" evidence="1">
    <location>
        <begin position="64"/>
        <end position="89"/>
    </location>
</feature>
<feature type="non-terminal residue" evidence="2">
    <location>
        <position position="89"/>
    </location>
</feature>
<dbReference type="AlphaFoldDB" id="X1NSD4"/>
<sequence length="89" mass="9838">MAEIRPIDHIAKKWSRVTPQRRPDYEYGVNNPRRDWAEAAAAADGTWKEAITAAAAAGRFGKGVKKAGTSKWKDRTIKKGPSRFAEGVI</sequence>